<keyword evidence="2" id="KW-0119">Carbohydrate metabolism</keyword>
<evidence type="ECO:0000313" key="5">
    <source>
        <dbReference type="Proteomes" id="UP000321528"/>
    </source>
</evidence>
<dbReference type="SUPFAM" id="SSF49344">
    <property type="entry name" value="CBD9-like"/>
    <property type="match status" value="1"/>
</dbReference>
<dbReference type="Proteomes" id="UP000321528">
    <property type="component" value="Unassembled WGS sequence"/>
</dbReference>
<evidence type="ECO:0000313" key="3">
    <source>
        <dbReference type="EMBL" id="TXK02530.1"/>
    </source>
</evidence>
<dbReference type="GO" id="GO:0004553">
    <property type="term" value="F:hydrolase activity, hydrolyzing O-glycosyl compounds"/>
    <property type="evidence" value="ECO:0007669"/>
    <property type="project" value="InterPro"/>
</dbReference>
<dbReference type="GO" id="GO:0030246">
    <property type="term" value="F:carbohydrate binding"/>
    <property type="evidence" value="ECO:0007669"/>
    <property type="project" value="InterPro"/>
</dbReference>
<dbReference type="EMBL" id="QXFJ01000019">
    <property type="protein sequence ID" value="RIV71157.1"/>
    <property type="molecule type" value="Genomic_DNA"/>
</dbReference>
<dbReference type="Proteomes" id="UP000284189">
    <property type="component" value="Unassembled WGS sequence"/>
</dbReference>
<dbReference type="EMBL" id="VNWL01000018">
    <property type="protein sequence ID" value="TXK02530.1"/>
    <property type="molecule type" value="Genomic_DNA"/>
</dbReference>
<dbReference type="InterPro" id="IPR010502">
    <property type="entry name" value="Carb-bd_dom_fam9"/>
</dbReference>
<keyword evidence="2" id="KW-0326">Glycosidase</keyword>
<dbReference type="Gene3D" id="2.60.40.1190">
    <property type="match status" value="1"/>
</dbReference>
<evidence type="ECO:0000313" key="2">
    <source>
        <dbReference type="EMBL" id="RIV71157.1"/>
    </source>
</evidence>
<dbReference type="RefSeq" id="WP_119639934.1">
    <property type="nucleotide sequence ID" value="NZ_QXFJ01000019.1"/>
</dbReference>
<name>A0A418N800_9FLAO</name>
<gene>
    <name evidence="2" type="ORF">D2U88_08490</name>
    <name evidence="3" type="ORF">FQ019_08415</name>
</gene>
<keyword evidence="2" id="KW-0378">Hydrolase</keyword>
<comment type="caution">
    <text evidence="2">The sequence shown here is derived from an EMBL/GenBank/DDBJ whole genome shotgun (WGS) entry which is preliminary data.</text>
</comment>
<accession>A0A418N800</accession>
<keyword evidence="5" id="KW-1185">Reference proteome</keyword>
<reference evidence="3 5" key="2">
    <citation type="submission" date="2019-07" db="EMBL/GenBank/DDBJ databases">
        <title>Draft genome of two Muricauda strains isolated from deep sea.</title>
        <authorList>
            <person name="Sun C."/>
        </authorList>
    </citation>
    <scope>NUCLEOTIDE SEQUENCE [LARGE SCALE GENOMIC DNA]</scope>
    <source>
        <strain evidence="3 5">NH166</strain>
    </source>
</reference>
<evidence type="ECO:0000313" key="4">
    <source>
        <dbReference type="Proteomes" id="UP000284189"/>
    </source>
</evidence>
<sequence>MKEYVVNHISSDQLSITGKADDPLWKMAHILTDFGSPWRKLHNTTTEFRALWDDENLYFMFRVSDTSIHIDKKGIGNESINVSDRVELFFRQDDSLTPYYCLEIDPTPRIMDFKALPKRVFDFNWKWPESHLIVKSHCDTNGFIVEGSISRVSLEKLNLIQNNKIETGIFRAKYEKVDTSVYESIWISWVDPKTETPNFHIASSFGTLILGDRNPNFPDK</sequence>
<dbReference type="AlphaFoldDB" id="A0A418N800"/>
<feature type="domain" description="Carbohydrate-binding" evidence="1">
    <location>
        <begin position="16"/>
        <end position="211"/>
    </location>
</feature>
<keyword evidence="2" id="KW-0624">Polysaccharide degradation</keyword>
<keyword evidence="2" id="KW-0858">Xylan degradation</keyword>
<evidence type="ECO:0000259" key="1">
    <source>
        <dbReference type="Pfam" id="PF06452"/>
    </source>
</evidence>
<protein>
    <submittedName>
        <fullName evidence="2">Endoxylanase</fullName>
    </submittedName>
</protein>
<dbReference type="Pfam" id="PF06452">
    <property type="entry name" value="CBM9_1"/>
    <property type="match status" value="1"/>
</dbReference>
<organism evidence="2 4">
    <name type="scientific">Flagellimonas aequoris</name>
    <dbReference type="NCBI Taxonomy" id="2306997"/>
    <lineage>
        <taxon>Bacteria</taxon>
        <taxon>Pseudomonadati</taxon>
        <taxon>Bacteroidota</taxon>
        <taxon>Flavobacteriia</taxon>
        <taxon>Flavobacteriales</taxon>
        <taxon>Flavobacteriaceae</taxon>
        <taxon>Flagellimonas</taxon>
    </lineage>
</organism>
<dbReference type="GO" id="GO:0045493">
    <property type="term" value="P:xylan catabolic process"/>
    <property type="evidence" value="ECO:0007669"/>
    <property type="project" value="UniProtKB-KW"/>
</dbReference>
<proteinExistence type="predicted"/>
<dbReference type="OrthoDB" id="9801646at2"/>
<reference evidence="2 4" key="1">
    <citation type="submission" date="2018-08" db="EMBL/GenBank/DDBJ databases">
        <title>Proposal of Muricauda 72 sp.nov. and Muricauda NH166 sp.nov., isolated from seawater.</title>
        <authorList>
            <person name="Cheng H."/>
            <person name="Wu Y.-H."/>
            <person name="Guo L.-L."/>
            <person name="Xu X.-W."/>
        </authorList>
    </citation>
    <scope>NUCLEOTIDE SEQUENCE [LARGE SCALE GENOMIC DNA]</scope>
    <source>
        <strain evidence="2 4">NH166</strain>
    </source>
</reference>